<comment type="subcellular location">
    <subcellularLocation>
        <location evidence="1">Membrane</location>
        <topology evidence="1">Multi-pass membrane protein</topology>
    </subcellularLocation>
</comment>
<gene>
    <name evidence="7" type="ORF">QTG54_011073</name>
</gene>
<comment type="caution">
    <text evidence="7">The sequence shown here is derived from an EMBL/GenBank/DDBJ whole genome shotgun (WGS) entry which is preliminary data.</text>
</comment>
<evidence type="ECO:0000256" key="5">
    <source>
        <dbReference type="ARBA" id="ARBA00023136"/>
    </source>
</evidence>
<dbReference type="GO" id="GO:0016020">
    <property type="term" value="C:membrane"/>
    <property type="evidence" value="ECO:0007669"/>
    <property type="project" value="UniProtKB-SubCell"/>
</dbReference>
<feature type="transmembrane region" description="Helical" evidence="6">
    <location>
        <begin position="308"/>
        <end position="332"/>
    </location>
</feature>
<keyword evidence="4 6" id="KW-1133">Transmembrane helix</keyword>
<feature type="transmembrane region" description="Helical" evidence="6">
    <location>
        <begin position="265"/>
        <end position="288"/>
    </location>
</feature>
<dbReference type="GO" id="GO:0042910">
    <property type="term" value="F:xenobiotic transmembrane transporter activity"/>
    <property type="evidence" value="ECO:0007669"/>
    <property type="project" value="InterPro"/>
</dbReference>
<dbReference type="PANTHER" id="PTHR42893:SF9">
    <property type="entry name" value="PROTEIN DETOXIFICATION 46, CHLOROPLASTIC"/>
    <property type="match status" value="1"/>
</dbReference>
<sequence length="675" mass="71923">MPSTSLLVVSAAAGAALVHSPIMVEALALIPSPLSGAHAVLRAGGLQQNYNRKMTSTHLNRRRSVSLNFPLNYMNMEEGQYVDPINVTDPSVGLSGSLGSVLDLVDNNVVLAAVDAVMDGHHQPQHQPSHEDGNVVSSLDANTSFLPKELPIVEEDVRVIESPELKAEEADHPSVKKIIQFTLPAIGVWLCSPVLSMIDTASVGMLAGTAQQAALNPAVSVTDYGAILVAFMYTATTNLIAGSVEKDREEGKDVQKRTTETLITALRLALLIGVVFGTTLSTFAPKFLSMLIGNDTLDPTVFSSALRYVRIRCLGMPAAVVIGTAQSACLGMKDVRSPLYVLAAAAGINLIGDLLLVGNSNPWLGGASGAAWATVFSQWGAMAMFLKWLTTKAKAKEVSAAAGLDIDVESDEAKAPARGVLASKYKPSSILKLSSLRKNKTTNKFLPFLVPVTTTSIGRVSGYLTMSHVASSALGTLDMAAHQIAISIFCCLSPLVDALNTVAQSFVPSIFARPKSKQRALALRKTSLNFAKVGAMAGLLIVTLVTCGVPLLSRLFTTDPRVLSRVKNAIPGIAIFLGFDGLMSIGEGTLLGHKDLAFLRNSYATFFFLVPAFMLRLKRKALKGIPVGLGTMWGTFSAYEVVRTVLWLSRVAYLQRKTESEAKKIEEEQGIGATL</sequence>
<comment type="similarity">
    <text evidence="2">Belongs to the multi antimicrobial extrusion (MATE) (TC 2.A.66.1) family.</text>
</comment>
<keyword evidence="8" id="KW-1185">Reference proteome</keyword>
<feature type="transmembrane region" description="Helical" evidence="6">
    <location>
        <begin position="597"/>
        <end position="615"/>
    </location>
</feature>
<evidence type="ECO:0000256" key="1">
    <source>
        <dbReference type="ARBA" id="ARBA00004141"/>
    </source>
</evidence>
<feature type="transmembrane region" description="Helical" evidence="6">
    <location>
        <begin position="339"/>
        <end position="357"/>
    </location>
</feature>
<keyword evidence="5 6" id="KW-0472">Membrane</keyword>
<dbReference type="EMBL" id="JATAAI010000021">
    <property type="protein sequence ID" value="KAK1738404.1"/>
    <property type="molecule type" value="Genomic_DNA"/>
</dbReference>
<evidence type="ECO:0000256" key="4">
    <source>
        <dbReference type="ARBA" id="ARBA00022989"/>
    </source>
</evidence>
<feature type="transmembrane region" description="Helical" evidence="6">
    <location>
        <begin position="445"/>
        <end position="464"/>
    </location>
</feature>
<dbReference type="AlphaFoldDB" id="A0AAD9DA10"/>
<evidence type="ECO:0000256" key="3">
    <source>
        <dbReference type="ARBA" id="ARBA00022692"/>
    </source>
</evidence>
<accession>A0AAD9DA10</accession>
<protein>
    <submittedName>
        <fullName evidence="7">Multidrug and toxic compound extrusion (MATE) family protein</fullName>
    </submittedName>
</protein>
<feature type="transmembrane region" description="Helical" evidence="6">
    <location>
        <begin position="224"/>
        <end position="244"/>
    </location>
</feature>
<evidence type="ECO:0000313" key="7">
    <source>
        <dbReference type="EMBL" id="KAK1738404.1"/>
    </source>
</evidence>
<dbReference type="Pfam" id="PF01554">
    <property type="entry name" value="MatE"/>
    <property type="match status" value="2"/>
</dbReference>
<organism evidence="7 8">
    <name type="scientific">Skeletonema marinoi</name>
    <dbReference type="NCBI Taxonomy" id="267567"/>
    <lineage>
        <taxon>Eukaryota</taxon>
        <taxon>Sar</taxon>
        <taxon>Stramenopiles</taxon>
        <taxon>Ochrophyta</taxon>
        <taxon>Bacillariophyta</taxon>
        <taxon>Coscinodiscophyceae</taxon>
        <taxon>Thalassiosirophycidae</taxon>
        <taxon>Thalassiosirales</taxon>
        <taxon>Skeletonemataceae</taxon>
        <taxon>Skeletonema</taxon>
        <taxon>Skeletonema marinoi-dohrnii complex</taxon>
    </lineage>
</organism>
<evidence type="ECO:0000313" key="8">
    <source>
        <dbReference type="Proteomes" id="UP001224775"/>
    </source>
</evidence>
<keyword evidence="3 6" id="KW-0812">Transmembrane</keyword>
<evidence type="ECO:0000256" key="6">
    <source>
        <dbReference type="SAM" id="Phobius"/>
    </source>
</evidence>
<dbReference type="GO" id="GO:0015297">
    <property type="term" value="F:antiporter activity"/>
    <property type="evidence" value="ECO:0007669"/>
    <property type="project" value="InterPro"/>
</dbReference>
<feature type="transmembrane region" description="Helical" evidence="6">
    <location>
        <begin position="363"/>
        <end position="386"/>
    </location>
</feature>
<dbReference type="InterPro" id="IPR002528">
    <property type="entry name" value="MATE_fam"/>
</dbReference>
<dbReference type="InterPro" id="IPR044644">
    <property type="entry name" value="DinF-like"/>
</dbReference>
<name>A0AAD9DA10_9STRA</name>
<feature type="transmembrane region" description="Helical" evidence="6">
    <location>
        <begin position="533"/>
        <end position="553"/>
    </location>
</feature>
<dbReference type="PANTHER" id="PTHR42893">
    <property type="entry name" value="PROTEIN DETOXIFICATION 44, CHLOROPLASTIC-RELATED"/>
    <property type="match status" value="1"/>
</dbReference>
<evidence type="ECO:0000256" key="2">
    <source>
        <dbReference type="ARBA" id="ARBA00010199"/>
    </source>
</evidence>
<reference evidence="7" key="1">
    <citation type="submission" date="2023-06" db="EMBL/GenBank/DDBJ databases">
        <title>Survivors Of The Sea: Transcriptome response of Skeletonema marinoi to long-term dormancy.</title>
        <authorList>
            <person name="Pinder M.I.M."/>
            <person name="Kourtchenko O."/>
            <person name="Robertson E.K."/>
            <person name="Larsson T."/>
            <person name="Maumus F."/>
            <person name="Osuna-Cruz C.M."/>
            <person name="Vancaester E."/>
            <person name="Stenow R."/>
            <person name="Vandepoele K."/>
            <person name="Ploug H."/>
            <person name="Bruchert V."/>
            <person name="Godhe A."/>
            <person name="Topel M."/>
        </authorList>
    </citation>
    <scope>NUCLEOTIDE SEQUENCE</scope>
    <source>
        <strain evidence="7">R05AC</strain>
    </source>
</reference>
<dbReference type="Proteomes" id="UP001224775">
    <property type="component" value="Unassembled WGS sequence"/>
</dbReference>
<proteinExistence type="inferred from homology"/>